<evidence type="ECO:0000313" key="9">
    <source>
        <dbReference type="Proteomes" id="UP000518752"/>
    </source>
</evidence>
<dbReference type="EMBL" id="JAACJN010000120">
    <property type="protein sequence ID" value="KAF5370543.1"/>
    <property type="molecule type" value="Genomic_DNA"/>
</dbReference>
<dbReference type="InterPro" id="IPR001248">
    <property type="entry name" value="Pur-cyt_permease"/>
</dbReference>
<comment type="similarity">
    <text evidence="2">Belongs to the purine-cytosine permease (2.A.39) family.</text>
</comment>
<keyword evidence="4 7" id="KW-1133">Transmembrane helix</keyword>
<feature type="transmembrane region" description="Helical" evidence="7">
    <location>
        <begin position="453"/>
        <end position="477"/>
    </location>
</feature>
<evidence type="ECO:0000256" key="5">
    <source>
        <dbReference type="ARBA" id="ARBA00023136"/>
    </source>
</evidence>
<name>A0A8H5GT24_9AGAR</name>
<evidence type="ECO:0000256" key="2">
    <source>
        <dbReference type="ARBA" id="ARBA00008974"/>
    </source>
</evidence>
<feature type="transmembrane region" description="Helical" evidence="7">
    <location>
        <begin position="346"/>
        <end position="370"/>
    </location>
</feature>
<keyword evidence="3 7" id="KW-0812">Transmembrane</keyword>
<organism evidence="8 9">
    <name type="scientific">Collybiopsis confluens</name>
    <dbReference type="NCBI Taxonomy" id="2823264"/>
    <lineage>
        <taxon>Eukaryota</taxon>
        <taxon>Fungi</taxon>
        <taxon>Dikarya</taxon>
        <taxon>Basidiomycota</taxon>
        <taxon>Agaricomycotina</taxon>
        <taxon>Agaricomycetes</taxon>
        <taxon>Agaricomycetidae</taxon>
        <taxon>Agaricales</taxon>
        <taxon>Marasmiineae</taxon>
        <taxon>Omphalotaceae</taxon>
        <taxon>Collybiopsis</taxon>
    </lineage>
</organism>
<dbReference type="OrthoDB" id="2018619at2759"/>
<dbReference type="PANTHER" id="PTHR30618">
    <property type="entry name" value="NCS1 FAMILY PURINE/PYRIMIDINE TRANSPORTER"/>
    <property type="match status" value="1"/>
</dbReference>
<comment type="caution">
    <text evidence="8">The sequence shown here is derived from an EMBL/GenBank/DDBJ whole genome shotgun (WGS) entry which is preliminary data.</text>
</comment>
<reference evidence="8 9" key="1">
    <citation type="journal article" date="2020" name="ISME J.">
        <title>Uncovering the hidden diversity of litter-decomposition mechanisms in mushroom-forming fungi.</title>
        <authorList>
            <person name="Floudas D."/>
            <person name="Bentzer J."/>
            <person name="Ahren D."/>
            <person name="Johansson T."/>
            <person name="Persson P."/>
            <person name="Tunlid A."/>
        </authorList>
    </citation>
    <scope>NUCLEOTIDE SEQUENCE [LARGE SCALE GENOMIC DNA]</scope>
    <source>
        <strain evidence="8 9">CBS 406.79</strain>
    </source>
</reference>
<evidence type="ECO:0000256" key="7">
    <source>
        <dbReference type="SAM" id="Phobius"/>
    </source>
</evidence>
<dbReference type="InterPro" id="IPR045225">
    <property type="entry name" value="Uracil/uridine/allantoin_perm"/>
</dbReference>
<feature type="transmembrane region" description="Helical" evidence="7">
    <location>
        <begin position="257"/>
        <end position="279"/>
    </location>
</feature>
<protein>
    <submittedName>
        <fullName evidence="8">Uncharacterized protein</fullName>
    </submittedName>
</protein>
<evidence type="ECO:0000256" key="3">
    <source>
        <dbReference type="ARBA" id="ARBA00022692"/>
    </source>
</evidence>
<feature type="transmembrane region" description="Helical" evidence="7">
    <location>
        <begin position="430"/>
        <end position="447"/>
    </location>
</feature>
<keyword evidence="5 7" id="KW-0472">Membrane</keyword>
<dbReference type="PANTHER" id="PTHR30618:SF15">
    <property type="entry name" value="NICOTINAMIDE RIBOSIDE TRANSPORTER 1-RELATED"/>
    <property type="match status" value="1"/>
</dbReference>
<accession>A0A8H5GT24</accession>
<evidence type="ECO:0000256" key="4">
    <source>
        <dbReference type="ARBA" id="ARBA00022989"/>
    </source>
</evidence>
<evidence type="ECO:0000256" key="1">
    <source>
        <dbReference type="ARBA" id="ARBA00004141"/>
    </source>
</evidence>
<evidence type="ECO:0000313" key="8">
    <source>
        <dbReference type="EMBL" id="KAF5370543.1"/>
    </source>
</evidence>
<gene>
    <name evidence="8" type="ORF">D9757_010126</name>
</gene>
<dbReference type="Proteomes" id="UP000518752">
    <property type="component" value="Unassembled WGS sequence"/>
</dbReference>
<comment type="subcellular location">
    <subcellularLocation>
        <location evidence="1">Membrane</location>
        <topology evidence="1">Multi-pass membrane protein</topology>
    </subcellularLocation>
</comment>
<keyword evidence="9" id="KW-1185">Reference proteome</keyword>
<feature type="compositionally biased region" description="Basic and acidic residues" evidence="6">
    <location>
        <begin position="612"/>
        <end position="642"/>
    </location>
</feature>
<feature type="transmembrane region" description="Helical" evidence="7">
    <location>
        <begin position="390"/>
        <end position="418"/>
    </location>
</feature>
<dbReference type="AlphaFoldDB" id="A0A8H5GT24"/>
<feature type="transmembrane region" description="Helical" evidence="7">
    <location>
        <begin position="234"/>
        <end position="250"/>
    </location>
</feature>
<dbReference type="Pfam" id="PF02133">
    <property type="entry name" value="Transp_cyt_pur"/>
    <property type="match status" value="1"/>
</dbReference>
<proteinExistence type="inferred from homology"/>
<dbReference type="Gene3D" id="1.10.4160.10">
    <property type="entry name" value="Hydantoin permease"/>
    <property type="match status" value="1"/>
</dbReference>
<evidence type="ECO:0000256" key="6">
    <source>
        <dbReference type="SAM" id="MobiDB-lite"/>
    </source>
</evidence>
<feature type="transmembrane region" description="Helical" evidence="7">
    <location>
        <begin position="305"/>
        <end position="326"/>
    </location>
</feature>
<dbReference type="GO" id="GO:0005886">
    <property type="term" value="C:plasma membrane"/>
    <property type="evidence" value="ECO:0007669"/>
    <property type="project" value="TreeGrafter"/>
</dbReference>
<feature type="region of interest" description="Disordered" evidence="6">
    <location>
        <begin position="603"/>
        <end position="642"/>
    </location>
</feature>
<sequence length="642" mass="71787">MHEHYILSYPFPLNRLIRLISRLSSLHSVRIHRTDSFLPHLHPIPKVKKGYVLNDPSAPTFMTMASILRSLEQMLRHTKMWISYPYRLIDVLGAAKFLFSSGSRRVRTYFEDEKIFSNSVPSGKYRGMVGRVDGIGSRTYGWTGVGRITLALVVSGQAGGKWHIPFAVINRTGWGIRGAWFPLVNRIILSCCWYGVQAWYGGQMVKVMIGAIWPSFYNLKNTFGDNAAMETNEFISFIIFWTISLPIFMLRPEHYRIPAIVSSAIVTIAAFAIFIWALAKQGDVGPLWKTPEEVYGVGRLTGSQLSWTMMRMITSGIGGWAGGILYQSDFSRYAVHPGDQMWGQIFIIPLCLFGSNLLGIITTSCARGFYPDDPLLCYTDAQWERSRAAVFFAAFAFLLSQMCVNIVACGTVGGMDLAALLPRYLNIRRGSFVVAIVGICINPWRILDTANSFISAISAYAVFLGPLTGIMLAEYYLIRRRRLKLSHLYLPGAKSDYWFSQGINIRAPVVWILTVWPSLPGFSASVTPATVEVSQRWMHVYYMSWLLELFSSAAIWVAWNTLSPPPGVGEVDETDVYGTFGSSSSVVPERAVDRNIGWFGGRKRPAGEVNLDMDRDSVSEHVGKTSQRESLDGRDRIGAGSV</sequence>
<dbReference type="GO" id="GO:0015205">
    <property type="term" value="F:nucleobase transmembrane transporter activity"/>
    <property type="evidence" value="ECO:0007669"/>
    <property type="project" value="TreeGrafter"/>
</dbReference>